<evidence type="ECO:0000313" key="2">
    <source>
        <dbReference type="EMBL" id="RCS50592.1"/>
    </source>
</evidence>
<organism evidence="2 3">
    <name type="scientific">Bremerella cremea</name>
    <dbReference type="NCBI Taxonomy" id="1031537"/>
    <lineage>
        <taxon>Bacteria</taxon>
        <taxon>Pseudomonadati</taxon>
        <taxon>Planctomycetota</taxon>
        <taxon>Planctomycetia</taxon>
        <taxon>Pirellulales</taxon>
        <taxon>Pirellulaceae</taxon>
        <taxon>Bremerella</taxon>
    </lineage>
</organism>
<name>A0A368KS60_9BACT</name>
<feature type="transmembrane region" description="Helical" evidence="1">
    <location>
        <begin position="64"/>
        <end position="85"/>
    </location>
</feature>
<reference evidence="2 3" key="1">
    <citation type="submission" date="2018-07" db="EMBL/GenBank/DDBJ databases">
        <title>Comparative genomes isolates from brazilian mangrove.</title>
        <authorList>
            <person name="De Araujo J.E."/>
            <person name="Taketani R.G."/>
            <person name="Silva M.C.P."/>
            <person name="Lourenco M.V."/>
            <person name="Oliveira V.M."/>
            <person name="Andreote F.D."/>
        </authorList>
    </citation>
    <scope>NUCLEOTIDE SEQUENCE [LARGE SCALE GENOMIC DNA]</scope>
    <source>
        <strain evidence="2 3">HEX PRIS-MGV</strain>
    </source>
</reference>
<proteinExistence type="predicted"/>
<keyword evidence="1" id="KW-0472">Membrane</keyword>
<evidence type="ECO:0000313" key="3">
    <source>
        <dbReference type="Proteomes" id="UP000253562"/>
    </source>
</evidence>
<dbReference type="Proteomes" id="UP000253562">
    <property type="component" value="Unassembled WGS sequence"/>
</dbReference>
<evidence type="ECO:0000256" key="1">
    <source>
        <dbReference type="SAM" id="Phobius"/>
    </source>
</evidence>
<feature type="transmembrane region" description="Helical" evidence="1">
    <location>
        <begin position="34"/>
        <end position="58"/>
    </location>
</feature>
<dbReference type="EMBL" id="QPEX01000019">
    <property type="protein sequence ID" value="RCS50592.1"/>
    <property type="molecule type" value="Genomic_DNA"/>
</dbReference>
<protein>
    <submittedName>
        <fullName evidence="2">Uncharacterized protein</fullName>
    </submittedName>
</protein>
<dbReference type="AlphaFoldDB" id="A0A368KS60"/>
<accession>A0A368KS60</accession>
<sequence length="179" mass="19751">MEPNENPFASPVEVSRSEHRIFQAHQREVVAKEIFQATIAAILSILLGLLTVAFVAFASLLSGGGAVIVLVIMLLMTLSCIATTINHWHRANRAKECFPLVIDEGGVQAKFEDGGTWNLRTIPWNQITNIRFAPRDRMVVTTTTGSESIADLRLLGGGRWKPLKATLAFYSDWMAPESD</sequence>
<keyword evidence="1" id="KW-0812">Transmembrane</keyword>
<comment type="caution">
    <text evidence="2">The sequence shown here is derived from an EMBL/GenBank/DDBJ whole genome shotgun (WGS) entry which is preliminary data.</text>
</comment>
<keyword evidence="1" id="KW-1133">Transmembrane helix</keyword>
<gene>
    <name evidence="2" type="ORF">DTL42_10825</name>
</gene>